<dbReference type="AlphaFoldDB" id="A0A6J1LZV4"/>
<keyword evidence="3" id="KW-1185">Reference proteome</keyword>
<dbReference type="Proteomes" id="UP000504633">
    <property type="component" value="Unplaced"/>
</dbReference>
<evidence type="ECO:0000313" key="4">
    <source>
        <dbReference type="RefSeq" id="XP_023171393.2"/>
    </source>
</evidence>
<dbReference type="InterPro" id="IPR016187">
    <property type="entry name" value="CTDL_fold"/>
</dbReference>
<dbReference type="InterPro" id="IPR016186">
    <property type="entry name" value="C-type_lectin-like/link_sf"/>
</dbReference>
<dbReference type="SUPFAM" id="SSF56436">
    <property type="entry name" value="C-type lectin-like"/>
    <property type="match status" value="1"/>
</dbReference>
<dbReference type="KEGG" id="dhe:111599832"/>
<dbReference type="PANTHER" id="PTHR22803">
    <property type="entry name" value="MANNOSE, PHOSPHOLIPASE, LECTIN RECEPTOR RELATED"/>
    <property type="match status" value="1"/>
</dbReference>
<gene>
    <name evidence="4" type="primary">LOC111599832</name>
</gene>
<name>A0A6J1LZV4_DROHY</name>
<organism evidence="3 4">
    <name type="scientific">Drosophila hydei</name>
    <name type="common">Fruit fly</name>
    <dbReference type="NCBI Taxonomy" id="7224"/>
    <lineage>
        <taxon>Eukaryota</taxon>
        <taxon>Metazoa</taxon>
        <taxon>Ecdysozoa</taxon>
        <taxon>Arthropoda</taxon>
        <taxon>Hexapoda</taxon>
        <taxon>Insecta</taxon>
        <taxon>Pterygota</taxon>
        <taxon>Neoptera</taxon>
        <taxon>Endopterygota</taxon>
        <taxon>Diptera</taxon>
        <taxon>Brachycera</taxon>
        <taxon>Muscomorpha</taxon>
        <taxon>Ephydroidea</taxon>
        <taxon>Drosophilidae</taxon>
        <taxon>Drosophila</taxon>
    </lineage>
</organism>
<protein>
    <submittedName>
        <fullName evidence="4">C-type lectin 37Db-like</fullName>
    </submittedName>
</protein>
<evidence type="ECO:0000259" key="2">
    <source>
        <dbReference type="PROSITE" id="PS50041"/>
    </source>
</evidence>
<feature type="domain" description="C-type lectin" evidence="2">
    <location>
        <begin position="56"/>
        <end position="175"/>
    </location>
</feature>
<dbReference type="GeneID" id="111599832"/>
<dbReference type="CDD" id="cd00037">
    <property type="entry name" value="CLECT"/>
    <property type="match status" value="1"/>
</dbReference>
<accession>A0A6J1LZV4</accession>
<dbReference type="InterPro" id="IPR001304">
    <property type="entry name" value="C-type_lectin-like"/>
</dbReference>
<feature type="signal peptide" evidence="1">
    <location>
        <begin position="1"/>
        <end position="20"/>
    </location>
</feature>
<sequence length="187" mass="22141">MLTWFSMDLRFLMMISYCFSLQCETLGSSIGNFANFSQSLEIANDFYADINPFQKVNSKYFYIERSRALNWFEALHKCRELGSDLVNFRNDRELDAVIPELSKKRCYWLSINNFSEKSQYISITNGRPPSFARWGRGEPNNLKNKEHCGQLVAFNRNTFYYNDNQCIRRCYYICETKLPSQTNVVIW</sequence>
<dbReference type="RefSeq" id="XP_023171393.2">
    <property type="nucleotide sequence ID" value="XM_023315625.2"/>
</dbReference>
<dbReference type="Pfam" id="PF00059">
    <property type="entry name" value="Lectin_C"/>
    <property type="match status" value="1"/>
</dbReference>
<dbReference type="Gene3D" id="3.10.100.10">
    <property type="entry name" value="Mannose-Binding Protein A, subunit A"/>
    <property type="match status" value="1"/>
</dbReference>
<feature type="chain" id="PRO_5027051004" evidence="1">
    <location>
        <begin position="21"/>
        <end position="187"/>
    </location>
</feature>
<keyword evidence="1" id="KW-0732">Signal</keyword>
<evidence type="ECO:0000313" key="3">
    <source>
        <dbReference type="Proteomes" id="UP000504633"/>
    </source>
</evidence>
<dbReference type="OMA" id="FICEANM"/>
<dbReference type="OrthoDB" id="6430060at2759"/>
<dbReference type="InterPro" id="IPR050111">
    <property type="entry name" value="C-type_lectin/snaclec_domain"/>
</dbReference>
<proteinExistence type="predicted"/>
<dbReference type="PROSITE" id="PS50041">
    <property type="entry name" value="C_TYPE_LECTIN_2"/>
    <property type="match status" value="1"/>
</dbReference>
<dbReference type="SMART" id="SM00034">
    <property type="entry name" value="CLECT"/>
    <property type="match status" value="1"/>
</dbReference>
<reference evidence="4" key="1">
    <citation type="submission" date="2025-08" db="UniProtKB">
        <authorList>
            <consortium name="RefSeq"/>
        </authorList>
    </citation>
    <scope>IDENTIFICATION</scope>
    <source>
        <strain evidence="4">15085-1641.00</strain>
        <tissue evidence="4">Whole body</tissue>
    </source>
</reference>
<evidence type="ECO:0000256" key="1">
    <source>
        <dbReference type="SAM" id="SignalP"/>
    </source>
</evidence>